<evidence type="ECO:0000313" key="2">
    <source>
        <dbReference type="Proteomes" id="UP001596086"/>
    </source>
</evidence>
<comment type="caution">
    <text evidence="1">The sequence shown here is derived from an EMBL/GenBank/DDBJ whole genome shotgun (WGS) entry which is preliminary data.</text>
</comment>
<gene>
    <name evidence="1" type="ORF">ACFPO9_19570</name>
</gene>
<accession>A0ABW0S1L5</accession>
<dbReference type="RefSeq" id="WP_379773760.1">
    <property type="nucleotide sequence ID" value="NZ_JBHSMZ010000016.1"/>
</dbReference>
<proteinExistence type="predicted"/>
<keyword evidence="2" id="KW-1185">Reference proteome</keyword>
<organism evidence="1 2">
    <name type="scientific">Massilia aerilata</name>
    <dbReference type="NCBI Taxonomy" id="453817"/>
    <lineage>
        <taxon>Bacteria</taxon>
        <taxon>Pseudomonadati</taxon>
        <taxon>Pseudomonadota</taxon>
        <taxon>Betaproteobacteria</taxon>
        <taxon>Burkholderiales</taxon>
        <taxon>Oxalobacteraceae</taxon>
        <taxon>Telluria group</taxon>
        <taxon>Massilia</taxon>
    </lineage>
</organism>
<reference evidence="2" key="1">
    <citation type="journal article" date="2019" name="Int. J. Syst. Evol. Microbiol.">
        <title>The Global Catalogue of Microorganisms (GCM) 10K type strain sequencing project: providing services to taxonomists for standard genome sequencing and annotation.</title>
        <authorList>
            <consortium name="The Broad Institute Genomics Platform"/>
            <consortium name="The Broad Institute Genome Sequencing Center for Infectious Disease"/>
            <person name="Wu L."/>
            <person name="Ma J."/>
        </authorList>
    </citation>
    <scope>NUCLEOTIDE SEQUENCE [LARGE SCALE GENOMIC DNA]</scope>
    <source>
        <strain evidence="2">CGMCC 4.5798</strain>
    </source>
</reference>
<protein>
    <recommendedName>
        <fullName evidence="3">DUF2190 family protein</fullName>
    </recommendedName>
</protein>
<dbReference type="Proteomes" id="UP001596086">
    <property type="component" value="Unassembled WGS sequence"/>
</dbReference>
<name>A0ABW0S1L5_9BURK</name>
<sequence length="109" mass="10901">MQRLPKQIAVAELAVAAADLYTTPANTKTTISACSVTNKTAAARNCTLAIRPAGGTARNVAFGMVIAAGETRVVHGALAQTMEAGSALVGSADAAGALDIVVSAYETNP</sequence>
<evidence type="ECO:0008006" key="3">
    <source>
        <dbReference type="Google" id="ProtNLM"/>
    </source>
</evidence>
<dbReference type="EMBL" id="JBHSMZ010000016">
    <property type="protein sequence ID" value="MFC5550722.1"/>
    <property type="molecule type" value="Genomic_DNA"/>
</dbReference>
<evidence type="ECO:0000313" key="1">
    <source>
        <dbReference type="EMBL" id="MFC5550722.1"/>
    </source>
</evidence>